<dbReference type="RefSeq" id="WP_245878649.1">
    <property type="nucleotide sequence ID" value="NZ_FZOD01000037.1"/>
</dbReference>
<comment type="subcellular location">
    <subcellularLocation>
        <location evidence="2">Cell membrane</location>
        <topology evidence="2">Single-pass type II membrane protein</topology>
    </subcellularLocation>
    <subcellularLocation>
        <location evidence="6">Membrane</location>
        <topology evidence="6">Single-pass type II membrane protein</topology>
    </subcellularLocation>
</comment>
<dbReference type="NCBIfam" id="TIGR02227">
    <property type="entry name" value="sigpep_I_bact"/>
    <property type="match status" value="1"/>
</dbReference>
<protein>
    <recommendedName>
        <fullName evidence="4 6">Signal peptidase I</fullName>
        <ecNumber evidence="4 6">3.4.21.89</ecNumber>
    </recommendedName>
</protein>
<evidence type="ECO:0000256" key="4">
    <source>
        <dbReference type="ARBA" id="ARBA00013208"/>
    </source>
</evidence>
<organism evidence="8 9">
    <name type="scientific">Streptosporangium subroseum</name>
    <dbReference type="NCBI Taxonomy" id="106412"/>
    <lineage>
        <taxon>Bacteria</taxon>
        <taxon>Bacillati</taxon>
        <taxon>Actinomycetota</taxon>
        <taxon>Actinomycetes</taxon>
        <taxon>Streptosporangiales</taxon>
        <taxon>Streptosporangiaceae</taxon>
        <taxon>Streptosporangium</taxon>
    </lineage>
</organism>
<dbReference type="PRINTS" id="PR00727">
    <property type="entry name" value="LEADERPTASE"/>
</dbReference>
<name>A0A239M6L6_9ACTN</name>
<reference evidence="8 9" key="1">
    <citation type="submission" date="2017-06" db="EMBL/GenBank/DDBJ databases">
        <authorList>
            <person name="Kim H.J."/>
            <person name="Triplett B.A."/>
        </authorList>
    </citation>
    <scope>NUCLEOTIDE SEQUENCE [LARGE SCALE GENOMIC DNA]</scope>
    <source>
        <strain evidence="8 9">CGMCC 4.2132</strain>
    </source>
</reference>
<comment type="similarity">
    <text evidence="3 6">Belongs to the peptidase S26 family.</text>
</comment>
<sequence>MASACSVLPEPLVSKLTGHESYREPSEAMMPTLKTGDVVTGKMTDGTYAPKAGDVIAFLPPKSWGGSGGYMIKRVIGVPGSAVSCCDADHRMVVDGKPLDEPYVANERASHLEFEPVVVPEGSIWVQGDNRDVSLDSRSYSSRAGGGMVPVTSVLGVLDVSTAR</sequence>
<dbReference type="EC" id="3.4.21.89" evidence="4 6"/>
<evidence type="ECO:0000256" key="6">
    <source>
        <dbReference type="RuleBase" id="RU362042"/>
    </source>
</evidence>
<dbReference type="PANTHER" id="PTHR43390">
    <property type="entry name" value="SIGNAL PEPTIDASE I"/>
    <property type="match status" value="1"/>
</dbReference>
<proteinExistence type="inferred from homology"/>
<dbReference type="InterPro" id="IPR000223">
    <property type="entry name" value="Pept_S26A_signal_pept_1"/>
</dbReference>
<evidence type="ECO:0000313" key="9">
    <source>
        <dbReference type="Proteomes" id="UP000198282"/>
    </source>
</evidence>
<dbReference type="Gene3D" id="2.10.109.10">
    <property type="entry name" value="Umud Fragment, subunit A"/>
    <property type="match status" value="1"/>
</dbReference>
<evidence type="ECO:0000256" key="1">
    <source>
        <dbReference type="ARBA" id="ARBA00000677"/>
    </source>
</evidence>
<dbReference type="SUPFAM" id="SSF51306">
    <property type="entry name" value="LexA/Signal peptidase"/>
    <property type="match status" value="1"/>
</dbReference>
<evidence type="ECO:0000256" key="5">
    <source>
        <dbReference type="ARBA" id="ARBA00022801"/>
    </source>
</evidence>
<evidence type="ECO:0000259" key="7">
    <source>
        <dbReference type="Pfam" id="PF10502"/>
    </source>
</evidence>
<dbReference type="AlphaFoldDB" id="A0A239M6L6"/>
<dbReference type="InterPro" id="IPR019758">
    <property type="entry name" value="Pept_S26A_signal_pept_1_CS"/>
</dbReference>
<dbReference type="PROSITE" id="PS00761">
    <property type="entry name" value="SPASE_I_3"/>
    <property type="match status" value="1"/>
</dbReference>
<dbReference type="GO" id="GO:0005886">
    <property type="term" value="C:plasma membrane"/>
    <property type="evidence" value="ECO:0007669"/>
    <property type="project" value="UniProtKB-SubCell"/>
</dbReference>
<gene>
    <name evidence="8" type="ORF">SAMN05216276_103780</name>
</gene>
<keyword evidence="5 6" id="KW-0378">Hydrolase</keyword>
<accession>A0A239M6L6</accession>
<evidence type="ECO:0000313" key="8">
    <source>
        <dbReference type="EMBL" id="SNT37509.1"/>
    </source>
</evidence>
<keyword evidence="6" id="KW-0645">Protease</keyword>
<evidence type="ECO:0000256" key="2">
    <source>
        <dbReference type="ARBA" id="ARBA00004401"/>
    </source>
</evidence>
<keyword evidence="9" id="KW-1185">Reference proteome</keyword>
<dbReference type="Pfam" id="PF10502">
    <property type="entry name" value="Peptidase_S26"/>
    <property type="match status" value="1"/>
</dbReference>
<dbReference type="GO" id="GO:0009003">
    <property type="term" value="F:signal peptidase activity"/>
    <property type="evidence" value="ECO:0007669"/>
    <property type="project" value="UniProtKB-EC"/>
</dbReference>
<comment type="catalytic activity">
    <reaction evidence="1 6">
        <text>Cleavage of hydrophobic, N-terminal signal or leader sequences from secreted and periplasmic proteins.</text>
        <dbReference type="EC" id="3.4.21.89"/>
    </reaction>
</comment>
<dbReference type="GO" id="GO:0004252">
    <property type="term" value="F:serine-type endopeptidase activity"/>
    <property type="evidence" value="ECO:0007669"/>
    <property type="project" value="InterPro"/>
</dbReference>
<dbReference type="PANTHER" id="PTHR43390:SF1">
    <property type="entry name" value="CHLOROPLAST PROCESSING PEPTIDASE"/>
    <property type="match status" value="1"/>
</dbReference>
<evidence type="ECO:0000256" key="3">
    <source>
        <dbReference type="ARBA" id="ARBA00009370"/>
    </source>
</evidence>
<dbReference type="InterPro" id="IPR036286">
    <property type="entry name" value="LexA/Signal_pep-like_sf"/>
</dbReference>
<dbReference type="Proteomes" id="UP000198282">
    <property type="component" value="Unassembled WGS sequence"/>
</dbReference>
<dbReference type="InterPro" id="IPR019533">
    <property type="entry name" value="Peptidase_S26"/>
</dbReference>
<dbReference type="CDD" id="cd06530">
    <property type="entry name" value="S26_SPase_I"/>
    <property type="match status" value="1"/>
</dbReference>
<dbReference type="GO" id="GO:0006465">
    <property type="term" value="P:signal peptide processing"/>
    <property type="evidence" value="ECO:0007669"/>
    <property type="project" value="InterPro"/>
</dbReference>
<dbReference type="EMBL" id="FZOD01000037">
    <property type="protein sequence ID" value="SNT37509.1"/>
    <property type="molecule type" value="Genomic_DNA"/>
</dbReference>
<feature type="domain" description="Peptidase S26" evidence="7">
    <location>
        <begin position="19"/>
        <end position="159"/>
    </location>
</feature>